<dbReference type="InterPro" id="IPR051838">
    <property type="entry name" value="ARTD_PARP"/>
</dbReference>
<keyword evidence="1" id="KW-0328">Glycosyltransferase</keyword>
<organism evidence="8 9">
    <name type="scientific">Galendromus occidentalis</name>
    <name type="common">western predatory mite</name>
    <dbReference type="NCBI Taxonomy" id="34638"/>
    <lineage>
        <taxon>Eukaryota</taxon>
        <taxon>Metazoa</taxon>
        <taxon>Ecdysozoa</taxon>
        <taxon>Arthropoda</taxon>
        <taxon>Chelicerata</taxon>
        <taxon>Arachnida</taxon>
        <taxon>Acari</taxon>
        <taxon>Parasitiformes</taxon>
        <taxon>Mesostigmata</taxon>
        <taxon>Gamasina</taxon>
        <taxon>Phytoseioidea</taxon>
        <taxon>Phytoseiidae</taxon>
        <taxon>Typhlodrominae</taxon>
        <taxon>Galendromus</taxon>
    </lineage>
</organism>
<dbReference type="PANTHER" id="PTHR21328">
    <property type="entry name" value="POLY ADP-RIBOSE POLYMERASE FAMILY, MEMBER PARP"/>
    <property type="match status" value="1"/>
</dbReference>
<dbReference type="KEGG" id="goe:108864153"/>
<evidence type="ECO:0000256" key="5">
    <source>
        <dbReference type="ARBA" id="ARBA00024347"/>
    </source>
</evidence>
<evidence type="ECO:0000259" key="7">
    <source>
        <dbReference type="Pfam" id="PF18084"/>
    </source>
</evidence>
<dbReference type="SUPFAM" id="SSF56399">
    <property type="entry name" value="ADP-ribosylation"/>
    <property type="match status" value="1"/>
</dbReference>
<accession>A0AAJ7P9J8</accession>
<keyword evidence="3" id="KW-0548">Nucleotidyltransferase</keyword>
<gene>
    <name evidence="9" type="primary">LOC108864153</name>
</gene>
<dbReference type="Proteomes" id="UP000694867">
    <property type="component" value="Unplaced"/>
</dbReference>
<sequence length="309" mass="34904">MESLTSSAMLSEIVATLHEDMTASEVMVALISGAALSYKYDSALRPFPSMFIRGGEKDISALRMALSRIPKLSRISENTALDHQALTLLHWCLCCQPFKLRTGEKFPGADYLVEVEVSSQQRRLFEGAKLSHDSPVRSAFHGTRLESVFSILTCGLLAHMNKADLYGRGTYLTTERHVAQNFTNSASIWPNSSLGSQLRCITICEYIADHPDVRSKERQERHQTAIPEKYLLVKNNAAVRIKSLILYSTKSSRKLLSSRNIARCWSHVKTNKLLIVVLIYIVLVTFSKFSRSGPVRKLWLMLHNDHNHR</sequence>
<reference evidence="9" key="1">
    <citation type="submission" date="2025-08" db="UniProtKB">
        <authorList>
            <consortium name="RefSeq"/>
        </authorList>
    </citation>
    <scope>IDENTIFICATION</scope>
</reference>
<feature type="domain" description="PARP16 N-terminal" evidence="7">
    <location>
        <begin position="16"/>
        <end position="93"/>
    </location>
</feature>
<evidence type="ECO:0000313" key="8">
    <source>
        <dbReference type="Proteomes" id="UP000694867"/>
    </source>
</evidence>
<dbReference type="InterPro" id="IPR012317">
    <property type="entry name" value="Poly(ADP-ribose)pol_cat_dom"/>
</dbReference>
<evidence type="ECO:0000259" key="6">
    <source>
        <dbReference type="Pfam" id="PF00644"/>
    </source>
</evidence>
<dbReference type="Pfam" id="PF18084">
    <property type="entry name" value="ARTD15_N"/>
    <property type="match status" value="1"/>
</dbReference>
<proteinExistence type="inferred from homology"/>
<dbReference type="RefSeq" id="XP_018494708.1">
    <property type="nucleotide sequence ID" value="XM_018639192.1"/>
</dbReference>
<evidence type="ECO:0000256" key="1">
    <source>
        <dbReference type="ARBA" id="ARBA00022676"/>
    </source>
</evidence>
<dbReference type="GO" id="GO:0016779">
    <property type="term" value="F:nucleotidyltransferase activity"/>
    <property type="evidence" value="ECO:0007669"/>
    <property type="project" value="UniProtKB-KW"/>
</dbReference>
<keyword evidence="2" id="KW-0808">Transferase</keyword>
<dbReference type="AlphaFoldDB" id="A0AAJ7P9J8"/>
<dbReference type="GO" id="GO:0003950">
    <property type="term" value="F:NAD+ poly-ADP-ribosyltransferase activity"/>
    <property type="evidence" value="ECO:0007669"/>
    <property type="project" value="InterPro"/>
</dbReference>
<dbReference type="GeneID" id="108864153"/>
<keyword evidence="4" id="KW-0520">NAD</keyword>
<feature type="domain" description="PARP catalytic" evidence="6">
    <location>
        <begin position="133"/>
        <end position="185"/>
    </location>
</feature>
<keyword evidence="8" id="KW-1185">Reference proteome</keyword>
<name>A0AAJ7P9J8_9ACAR</name>
<protein>
    <submittedName>
        <fullName evidence="9">Protein mono-ADP-ribosyltransferase PARP16</fullName>
    </submittedName>
</protein>
<dbReference type="Gene3D" id="3.90.228.10">
    <property type="match status" value="1"/>
</dbReference>
<evidence type="ECO:0000256" key="2">
    <source>
        <dbReference type="ARBA" id="ARBA00022679"/>
    </source>
</evidence>
<dbReference type="InterPro" id="IPR041400">
    <property type="entry name" value="PARP16_N"/>
</dbReference>
<comment type="similarity">
    <text evidence="5">Belongs to the ARTD/PARP family.</text>
</comment>
<dbReference type="Pfam" id="PF00644">
    <property type="entry name" value="PARP"/>
    <property type="match status" value="1"/>
</dbReference>
<evidence type="ECO:0000256" key="3">
    <source>
        <dbReference type="ARBA" id="ARBA00022695"/>
    </source>
</evidence>
<evidence type="ECO:0000313" key="9">
    <source>
        <dbReference type="RefSeq" id="XP_018494708.1"/>
    </source>
</evidence>
<evidence type="ECO:0000256" key="4">
    <source>
        <dbReference type="ARBA" id="ARBA00023027"/>
    </source>
</evidence>